<proteinExistence type="predicted"/>
<feature type="region of interest" description="Disordered" evidence="1">
    <location>
        <begin position="484"/>
        <end position="522"/>
    </location>
</feature>
<dbReference type="AlphaFoldDB" id="A0A507EN57"/>
<dbReference type="Proteomes" id="UP000320333">
    <property type="component" value="Unassembled WGS sequence"/>
</dbReference>
<evidence type="ECO:0000313" key="3">
    <source>
        <dbReference type="Proteomes" id="UP000320333"/>
    </source>
</evidence>
<name>A0A507EN57_9FUNG</name>
<protein>
    <submittedName>
        <fullName evidence="2">Uncharacterized protein</fullName>
    </submittedName>
</protein>
<dbReference type="PANTHER" id="PTHR14918:SF3">
    <property type="entry name" value="KICSTOR COMPLEX PROTEIN SZT2"/>
    <property type="match status" value="1"/>
</dbReference>
<feature type="region of interest" description="Disordered" evidence="1">
    <location>
        <begin position="194"/>
        <end position="238"/>
    </location>
</feature>
<gene>
    <name evidence="2" type="ORF">CcCBS67573_g08044</name>
</gene>
<organism evidence="2 3">
    <name type="scientific">Chytriomyces confervae</name>
    <dbReference type="NCBI Taxonomy" id="246404"/>
    <lineage>
        <taxon>Eukaryota</taxon>
        <taxon>Fungi</taxon>
        <taxon>Fungi incertae sedis</taxon>
        <taxon>Chytridiomycota</taxon>
        <taxon>Chytridiomycota incertae sedis</taxon>
        <taxon>Chytridiomycetes</taxon>
        <taxon>Chytridiales</taxon>
        <taxon>Chytriomycetaceae</taxon>
        <taxon>Chytriomyces</taxon>
    </lineage>
</organism>
<dbReference type="InterPro" id="IPR033228">
    <property type="entry name" value="SZT2"/>
</dbReference>
<feature type="compositionally biased region" description="Polar residues" evidence="1">
    <location>
        <begin position="196"/>
        <end position="206"/>
    </location>
</feature>
<keyword evidence="3" id="KW-1185">Reference proteome</keyword>
<sequence>MRVAELLEVCSNLTANDYTGSSCRYPGLSVVDSVCEWERDKESTKRSSQFDPDARVRITPLTRIATLSRRHKVTFVVDVSASMRVVDSSEERLNRILVALRFETLCNCLDGMSQPFSITNSWTGQTTEIIPEVYVAVLAKAGASMGYRPDLSPRAHAYISRHPVHVLLQDVQVTHLNLLIVAETLYMSLNAETHDPSASATHQPQRSDPLDHSNHDPSKNPVLAAGPQKATDEPPPSNTLEHGLLALRLLPADCSPVLIALTDGVSMSLLKGEFRYRDVGRRLSRDAVQVSIIQVGSNRGLYPSVNFGYVPDNEALRFIAFATFGKLLYASDCKYLDPIVSEDNQYPTPLTAGIPTSATSSDSFSSIPASYNPPPNFCHRHLLMRDVHFAKQKSDASKFQERHIVGPPRPVDTPSFRRINTDIFTASSEETSGGGELDFISLQQILCGCSDYNVEASDLSMLINARLLEGFSLKSIQIGRTSNEASNAVVTPTASTNKRVSQQKQSTRKQASGSVNGRQTGNMQPWLPSVIIQYTIKAEGKPENDLFGKLAMYLKGIREADSLLHLLASFNQKPVLCSIPKFDARLFPTSNNGSSVWNLGSQPMPSSSSSNTGNSATDSTNLWNVFCHFMINNSASFDHCDVDIILRSSNPNRVLSDVNPQSYPPSIFSNNSSRGMHASLALSNRDSRSRLPSALIHIMNYPANEWS</sequence>
<accession>A0A507EN57</accession>
<comment type="caution">
    <text evidence="2">The sequence shown here is derived from an EMBL/GenBank/DDBJ whole genome shotgun (WGS) entry which is preliminary data.</text>
</comment>
<dbReference type="PANTHER" id="PTHR14918">
    <property type="entry name" value="KICSTOR COMPLEX PROTEIN SZT2"/>
    <property type="match status" value="1"/>
</dbReference>
<evidence type="ECO:0000256" key="1">
    <source>
        <dbReference type="SAM" id="MobiDB-lite"/>
    </source>
</evidence>
<dbReference type="EMBL" id="QEAP01000475">
    <property type="protein sequence ID" value="TPX65699.1"/>
    <property type="molecule type" value="Genomic_DNA"/>
</dbReference>
<reference evidence="2 3" key="1">
    <citation type="journal article" date="2019" name="Sci. Rep.">
        <title>Comparative genomics of chytrid fungi reveal insights into the obligate biotrophic and pathogenic lifestyle of Synchytrium endobioticum.</title>
        <authorList>
            <person name="van de Vossenberg B.T.L.H."/>
            <person name="Warris S."/>
            <person name="Nguyen H.D.T."/>
            <person name="van Gent-Pelzer M.P.E."/>
            <person name="Joly D.L."/>
            <person name="van de Geest H.C."/>
            <person name="Bonants P.J.M."/>
            <person name="Smith D.S."/>
            <person name="Levesque C.A."/>
            <person name="van der Lee T.A.J."/>
        </authorList>
    </citation>
    <scope>NUCLEOTIDE SEQUENCE [LARGE SCALE GENOMIC DNA]</scope>
    <source>
        <strain evidence="2 3">CBS 675.73</strain>
    </source>
</reference>
<dbReference type="GO" id="GO:0005777">
    <property type="term" value="C:peroxisome"/>
    <property type="evidence" value="ECO:0007669"/>
    <property type="project" value="InterPro"/>
</dbReference>
<dbReference type="OrthoDB" id="43547at2759"/>
<evidence type="ECO:0000313" key="2">
    <source>
        <dbReference type="EMBL" id="TPX65699.1"/>
    </source>
</evidence>
<dbReference type="STRING" id="246404.A0A507EN57"/>
<feature type="compositionally biased region" description="Basic and acidic residues" evidence="1">
    <location>
        <begin position="208"/>
        <end position="218"/>
    </location>
</feature>